<dbReference type="Pfam" id="PF13199">
    <property type="entry name" value="Glyco_hydro_66"/>
    <property type="match status" value="1"/>
</dbReference>
<reference evidence="4" key="1">
    <citation type="submission" date="2016-10" db="EMBL/GenBank/DDBJ databases">
        <title>Sequence of Gallionella enrichment culture.</title>
        <authorList>
            <person name="Poehlein A."/>
            <person name="Muehling M."/>
            <person name="Daniel R."/>
        </authorList>
    </citation>
    <scope>NUCLEOTIDE SEQUENCE</scope>
</reference>
<sequence length="1520" mass="163289">MTHLRNGNWLTSKRSWLTKSSLAGLLVVVLVISTLSISTRSASAVITDNQTAAQNLTAPTATSVASLYASNWSNLTSIWMASKLNQNDTGSFGPRIAELHSSSNWSTNQIVDYSGFFQDTTNSTKYDQIHNFNSSAYLDENGVVNSTYGTYSGTTLPIQIKRDYVAVPNQPFLVVRYTLTNPSSTSSVNWKVLDQVHLNNTSATTNVSASYDVTRNAFFGDMTASNQPVVTLGAFQTATSHQAGNDADCIATDATASPWCQFDTNGTLSNNNTLATPKVDLAFHNSVTIAANSSQTLYYYLGLGSTLANAQAAADTARAQTGAYWFTTTASNYATWLASGKTLSTSDSGVNTAYLRNLVVIKNSQNPSNGLFPAATNPGSYGYKAWVRDSSFTAMALDAAGHYSEAALYWNWMASNELAGGTWHTTYDLWTGNWISFVEPEYDSIGQFLVGVYKHYLDTGSTSFLTGIWPQIQAAANYVQSNIGTNGFGPADASIWEESVQYNVFTQAFYIAGLRAAAQIAQVESSPTNADNWNGSASTILSAVQRSYSWSPSGMFNDTTGYYNRGVTTTGTVNTLIDSSSLALIVFGDIEASSSRATSMVSAIEKSLTHDGVGLARYTGDPYYYSSPYNPAGNEAGSAEPTWPNVTMFDAMYEVFTGRSSDAFAKLQWYTSRSGVGFMPPGEAVSWTTGQPILSTMSEPLTASSFIMAALSYGGQFDPRVTSSNSNLGSNAGAIVTTNAHADWPQWKEIPYAQSPAGNTLSGSSMSDIRRVYVTNDATNLYIRVDNASGAFSGYNTAPKFGLLVYAQDFNHSGTIASRSIGQYGRALDHPMNYMVGRWSDSSTFSAFSAGTSAWNWTSNLSTIAPQWDTTTGRIEAQIPISSLSSTGSASSGSWSNLDVELAYQNPSTGTWTDDDLAAVNYRMTGSGTAWLYGNTLGKEISSLTTDKARYATTDTVNVTGRIVNTQAVAQSGATLTLHYTHLGATVGTDQTASVNLAAGQASDFAVAWTPPSTDHQGYLLQATLTDSTGSVLDTAQTAIDVSSTWEKFPRYGFVTNFGDNYNQAAIASRLNLYHIDGVQFYDWQYKHHLPLAGTVASPASSWVNIDNVATYRHSVISLINAMHATGSSAMNYNLVYGAWAGYGSDGSGVDYHQGLWLSNNCTNQANYALPANFATPYLYLFNPGDTGWQSYLNSRESDVFAAYPFDGWHMDQLGPVASTPTYTCAGALVDPPSTFSGFITAAKAALNKTIVFNAVGQYGQQNVAGNSSLSFLYTEAWPSSGQTSYNDLRNVITQNTTWSSGNRNTVIAAYPDQSYSTLFTTSAPGFLNTAGVLYEDAAIFASGGSHIELGDVDHMLDDPVYPNMNLLMQAPLQKGMVNYYNFLTAYENLLRDGLTDNSNVISLPSGPATSTNGTAGTVWTFARSKTGTDVLHLINMLNLTSSDWMDTNANKVAPTVQTNVVTKYYYGTGTPTSVSLASPDINGGAAQSLSFTTGSDAGGAYVQFTVPSLNYWDMVWVNK</sequence>
<dbReference type="Gene3D" id="2.60.40.1180">
    <property type="entry name" value="Golgi alpha-mannosidase II"/>
    <property type="match status" value="1"/>
</dbReference>
<dbReference type="InterPro" id="IPR008928">
    <property type="entry name" value="6-hairpin_glycosidase_sf"/>
</dbReference>
<keyword evidence="4" id="KW-0328">Glycosyltransferase</keyword>
<proteinExistence type="inferred from homology"/>
<dbReference type="InterPro" id="IPR012341">
    <property type="entry name" value="6hp_glycosidase-like_sf"/>
</dbReference>
<dbReference type="InterPro" id="IPR013783">
    <property type="entry name" value="Ig-like_fold"/>
</dbReference>
<dbReference type="InterPro" id="IPR013780">
    <property type="entry name" value="Glyco_hydro_b"/>
</dbReference>
<dbReference type="InterPro" id="IPR025092">
    <property type="entry name" value="Glyco_hydro_66"/>
</dbReference>
<dbReference type="PANTHER" id="PTHR31616:SF0">
    <property type="entry name" value="GLUCAN 1,4-ALPHA-GLUCOSIDASE"/>
    <property type="match status" value="1"/>
</dbReference>
<feature type="domain" description="GH15-like" evidence="3">
    <location>
        <begin position="457"/>
        <end position="659"/>
    </location>
</feature>
<accession>A0A1J5QZV1</accession>
<dbReference type="Pfam" id="PF00723">
    <property type="entry name" value="Glyco_hydro_15"/>
    <property type="match status" value="1"/>
</dbReference>
<dbReference type="GO" id="GO:0016757">
    <property type="term" value="F:glycosyltransferase activity"/>
    <property type="evidence" value="ECO:0007669"/>
    <property type="project" value="UniProtKB-KW"/>
</dbReference>
<keyword evidence="4" id="KW-0808">Transferase</keyword>
<evidence type="ECO:0000256" key="1">
    <source>
        <dbReference type="ARBA" id="ARBA00010837"/>
    </source>
</evidence>
<organism evidence="4">
    <name type="scientific">mine drainage metagenome</name>
    <dbReference type="NCBI Taxonomy" id="410659"/>
    <lineage>
        <taxon>unclassified sequences</taxon>
        <taxon>metagenomes</taxon>
        <taxon>ecological metagenomes</taxon>
    </lineage>
</organism>
<dbReference type="GO" id="GO:0005975">
    <property type="term" value="P:carbohydrate metabolic process"/>
    <property type="evidence" value="ECO:0007669"/>
    <property type="project" value="InterPro"/>
</dbReference>
<dbReference type="PANTHER" id="PTHR31616">
    <property type="entry name" value="TREHALASE"/>
    <property type="match status" value="1"/>
</dbReference>
<dbReference type="Gene3D" id="3.20.20.80">
    <property type="entry name" value="Glycosidases"/>
    <property type="match status" value="1"/>
</dbReference>
<dbReference type="CDD" id="cd14745">
    <property type="entry name" value="GH66"/>
    <property type="match status" value="1"/>
</dbReference>
<comment type="caution">
    <text evidence="4">The sequence shown here is derived from an EMBL/GenBank/DDBJ whole genome shotgun (WGS) entry which is preliminary data.</text>
</comment>
<dbReference type="EMBL" id="MLJW01000557">
    <property type="protein sequence ID" value="OIQ85260.1"/>
    <property type="molecule type" value="Genomic_DNA"/>
</dbReference>
<dbReference type="Gene3D" id="1.50.10.10">
    <property type="match status" value="1"/>
</dbReference>
<dbReference type="InterPro" id="IPR011613">
    <property type="entry name" value="GH15-like"/>
</dbReference>
<dbReference type="EC" id="2.4.1.248" evidence="4"/>
<dbReference type="Gene3D" id="2.60.40.10">
    <property type="entry name" value="Immunoglobulins"/>
    <property type="match status" value="1"/>
</dbReference>
<keyword evidence="2" id="KW-0732">Signal</keyword>
<evidence type="ECO:0000313" key="4">
    <source>
        <dbReference type="EMBL" id="OIQ85260.1"/>
    </source>
</evidence>
<evidence type="ECO:0000256" key="2">
    <source>
        <dbReference type="ARBA" id="ARBA00022729"/>
    </source>
</evidence>
<comment type="similarity">
    <text evidence="1">Belongs to the glycosyl hydrolase 66 family.</text>
</comment>
<evidence type="ECO:0000259" key="3">
    <source>
        <dbReference type="Pfam" id="PF00723"/>
    </source>
</evidence>
<dbReference type="SUPFAM" id="SSF48208">
    <property type="entry name" value="Six-hairpin glycosidases"/>
    <property type="match status" value="1"/>
</dbReference>
<gene>
    <name evidence="4" type="ORF">GALL_329140</name>
</gene>
<protein>
    <submittedName>
        <fullName evidence="4">Cycloisomaltooligosaccharide glucanotransferase</fullName>
        <ecNumber evidence="4">2.4.1.248</ecNumber>
    </submittedName>
</protein>
<name>A0A1J5QZV1_9ZZZZ</name>
<dbReference type="GO" id="GO:0004553">
    <property type="term" value="F:hydrolase activity, hydrolyzing O-glycosyl compounds"/>
    <property type="evidence" value="ECO:0007669"/>
    <property type="project" value="TreeGrafter"/>
</dbReference>